<accession>A0AAD9GLQ2</accession>
<comment type="caution">
    <text evidence="1">The sequence shown here is derived from an EMBL/GenBank/DDBJ whole genome shotgun (WGS) entry which is preliminary data.</text>
</comment>
<proteinExistence type="predicted"/>
<reference evidence="1" key="1">
    <citation type="journal article" date="2014" name="Nucleic Acids Res.">
        <title>The evolutionary dynamics of variant antigen genes in Babesia reveal a history of genomic innovation underlying host-parasite interaction.</title>
        <authorList>
            <person name="Jackson A.P."/>
            <person name="Otto T.D."/>
            <person name="Darby A."/>
            <person name="Ramaprasad A."/>
            <person name="Xia D."/>
            <person name="Echaide I.E."/>
            <person name="Farber M."/>
            <person name="Gahlot S."/>
            <person name="Gamble J."/>
            <person name="Gupta D."/>
            <person name="Gupta Y."/>
            <person name="Jackson L."/>
            <person name="Malandrin L."/>
            <person name="Malas T.B."/>
            <person name="Moussa E."/>
            <person name="Nair M."/>
            <person name="Reid A.J."/>
            <person name="Sanders M."/>
            <person name="Sharma J."/>
            <person name="Tracey A."/>
            <person name="Quail M.A."/>
            <person name="Weir W."/>
            <person name="Wastling J.M."/>
            <person name="Hall N."/>
            <person name="Willadsen P."/>
            <person name="Lingelbach K."/>
            <person name="Shiels B."/>
            <person name="Tait A."/>
            <person name="Berriman M."/>
            <person name="Allred D.R."/>
            <person name="Pain A."/>
        </authorList>
    </citation>
    <scope>NUCLEOTIDE SEQUENCE</scope>
    <source>
        <strain evidence="1">1802A</strain>
    </source>
</reference>
<name>A0AAD9GLQ2_BABDI</name>
<dbReference type="Proteomes" id="UP001195914">
    <property type="component" value="Unassembled WGS sequence"/>
</dbReference>
<evidence type="ECO:0000313" key="1">
    <source>
        <dbReference type="EMBL" id="KAK1940744.1"/>
    </source>
</evidence>
<dbReference type="EMBL" id="JAHBMH010000002">
    <property type="protein sequence ID" value="KAK1940744.1"/>
    <property type="molecule type" value="Genomic_DNA"/>
</dbReference>
<organism evidence="1 2">
    <name type="scientific">Babesia divergens</name>
    <dbReference type="NCBI Taxonomy" id="32595"/>
    <lineage>
        <taxon>Eukaryota</taxon>
        <taxon>Sar</taxon>
        <taxon>Alveolata</taxon>
        <taxon>Apicomplexa</taxon>
        <taxon>Aconoidasida</taxon>
        <taxon>Piroplasmida</taxon>
        <taxon>Babesiidae</taxon>
        <taxon>Babesia</taxon>
    </lineage>
</organism>
<reference evidence="1" key="2">
    <citation type="submission" date="2021-05" db="EMBL/GenBank/DDBJ databases">
        <authorList>
            <person name="Pain A."/>
        </authorList>
    </citation>
    <scope>NUCLEOTIDE SEQUENCE</scope>
    <source>
        <strain evidence="1">1802A</strain>
    </source>
</reference>
<sequence>MTVVACTDFPEPNDLKEILELLEKLVTAHGVSGAVLGTLEKEAQKYFKDSDIISSLGSVFTNAQSIRGSIISDTHTYPKYSSLDRDHGKHNDCVPRALKKCLPKAFAALYYLYFMGSQSLKETIKGGKWHDYACNGNDYDYRSSGSKVDLYLWLIDQKGENSGLVKRGFTHSDKHSFTSNTGETVATVIANIIKHDTPGDLQNVLLYLLLACPWHDSLLGHACLFLSTFCDQVQDHGENFQKYFSSSDFEELKSVCLSLKENLKPFIVGSLPLSAVCHQNGTLYSAVWNPEAIPLYVKWLKENLNGIIESLQSMSGEASHWTQSKVQGAETAGPFRFGFVFKGSWDDHTFKSQLPSKISPLTGSGSGFLVKLKE</sequence>
<keyword evidence="2" id="KW-1185">Reference proteome</keyword>
<dbReference type="AlphaFoldDB" id="A0AAD9GLQ2"/>
<gene>
    <name evidence="1" type="ORF">X943_003996</name>
</gene>
<feature type="non-terminal residue" evidence="1">
    <location>
        <position position="374"/>
    </location>
</feature>
<evidence type="ECO:0000313" key="2">
    <source>
        <dbReference type="Proteomes" id="UP001195914"/>
    </source>
</evidence>
<protein>
    <submittedName>
        <fullName evidence="1">Secreted antigen 1</fullName>
    </submittedName>
</protein>